<gene>
    <name evidence="5" type="ordered locus">RGE_29420</name>
</gene>
<dbReference type="HOGENOM" id="CLU_337349_0_0_4"/>
<dbReference type="InterPro" id="IPR029787">
    <property type="entry name" value="Nucleotide_cyclase"/>
</dbReference>
<dbReference type="GO" id="GO:0008168">
    <property type="term" value="F:methyltransferase activity"/>
    <property type="evidence" value="ECO:0007669"/>
    <property type="project" value="UniProtKB-KW"/>
</dbReference>
<sequence>MRASWLVASLWFALVGGPAFAGEALEPQVAEIERLGATANWRQTTDNIQALSPRLEALSREQRQRVEFVRLRMLALSGDESGAIQGLSALLQDSPLPAALRVRAYSTAISVAANVEQWVRAFTWLDEALGYLDEAPEESARLLGVASYVYSLVGETGKARELAMRELSLVEERGDGHGRCMALTHIATAEELSRRFRDAEHWHRRQIEACTRAGDMVFAANGKYGVGRMLAAQGLHGEALRWFGQALAEYEKAGYAAGQWDSRQALAGSLIDSGRDLDRAGKLLTDILRYYRGRNADSAVAETEGLLARLAEKRGEFAEALAHYKRAAPATASASAESEARERRLAFLQVQFDTRLKEQQIALLQAEKELATLQVTAAERRQWLLWGGIGGLLLAAILLTALLRHTALERRRYRWQSEHDGLTRLYNYQQVHKLGEAAFAAARKRGRPFTAIVADVDRFKGVNDHFGHAAGDETLRSLGTWIAEVVGEGGIAGRSGGDEFMILVEGDAPHAEALLQRLRERIEPITVFGRTVHFSISSGICEANEQASTLEQLVHEADQALYRAKHAGRNRVVRAGGHEPRKSGPASLVVVGSGIDFGRHASERCLSEIREAERVFCLVNPMALAMISSLRPDAINLGLHYAPGKDRRETYREIDERIMTEVRAGKRVCAVFYGHPGVFADVPHVVVRKARAEGIPARMEPGISAEACLYADLGLDPGRRGVQSMEATHFLVYDRRIDSAGLVLLWQVALAGDLTCARFHAEREGLKALVDKLLRWYPPEHEVILYEAAWLPIEQPRMQRLALRDLPDAQYAEYTTLVIPPLGRLEKDTTAGLLRQSAAEGRSASTH</sequence>
<dbReference type="FunFam" id="3.30.70.270:FF:000001">
    <property type="entry name" value="Diguanylate cyclase domain protein"/>
    <property type="match status" value="1"/>
</dbReference>
<dbReference type="CDD" id="cd19916">
    <property type="entry name" value="OphMA_like"/>
    <property type="match status" value="1"/>
</dbReference>
<keyword evidence="6" id="KW-1185">Reference proteome</keyword>
<dbReference type="STRING" id="983917.RGE_29420"/>
<dbReference type="SUPFAM" id="SSF53790">
    <property type="entry name" value="Tetrapyrrole methylase"/>
    <property type="match status" value="1"/>
</dbReference>
<dbReference type="CDD" id="cd01949">
    <property type="entry name" value="GGDEF"/>
    <property type="match status" value="1"/>
</dbReference>
<dbReference type="EMBL" id="AP012320">
    <property type="protein sequence ID" value="BAL96281.1"/>
    <property type="molecule type" value="Genomic_DNA"/>
</dbReference>
<keyword evidence="2" id="KW-0812">Transmembrane</keyword>
<dbReference type="InterPro" id="IPR035996">
    <property type="entry name" value="4pyrrol_Methylase_sf"/>
</dbReference>
<dbReference type="InterPro" id="IPR050469">
    <property type="entry name" value="Diguanylate_Cyclase"/>
</dbReference>
<organism evidence="5 6">
    <name type="scientific">Rubrivivax gelatinosus (strain NBRC 100245 / IL144)</name>
    <dbReference type="NCBI Taxonomy" id="983917"/>
    <lineage>
        <taxon>Bacteria</taxon>
        <taxon>Pseudomonadati</taxon>
        <taxon>Pseudomonadota</taxon>
        <taxon>Betaproteobacteria</taxon>
        <taxon>Burkholderiales</taxon>
        <taxon>Sphaerotilaceae</taxon>
        <taxon>Rubrivivax</taxon>
    </lineage>
</organism>
<dbReference type="GO" id="GO:0032259">
    <property type="term" value="P:methylation"/>
    <property type="evidence" value="ECO:0007669"/>
    <property type="project" value="UniProtKB-KW"/>
</dbReference>
<dbReference type="PANTHER" id="PTHR45138">
    <property type="entry name" value="REGULATORY COMPONENTS OF SENSORY TRANSDUCTION SYSTEM"/>
    <property type="match status" value="1"/>
</dbReference>
<protein>
    <recommendedName>
        <fullName evidence="1">diguanylate cyclase</fullName>
        <ecNumber evidence="1">2.7.7.65</ecNumber>
    </recommendedName>
</protein>
<evidence type="ECO:0000313" key="5">
    <source>
        <dbReference type="EMBL" id="BAL96281.1"/>
    </source>
</evidence>
<dbReference type="SMART" id="SM00267">
    <property type="entry name" value="GGDEF"/>
    <property type="match status" value="1"/>
</dbReference>
<dbReference type="GO" id="GO:0005886">
    <property type="term" value="C:plasma membrane"/>
    <property type="evidence" value="ECO:0007669"/>
    <property type="project" value="TreeGrafter"/>
</dbReference>
<dbReference type="Gene3D" id="3.30.70.270">
    <property type="match status" value="1"/>
</dbReference>
<evidence type="ECO:0000256" key="1">
    <source>
        <dbReference type="ARBA" id="ARBA00012528"/>
    </source>
</evidence>
<feature type="domain" description="GGDEF" evidence="4">
    <location>
        <begin position="447"/>
        <end position="577"/>
    </location>
</feature>
<dbReference type="AlphaFoldDB" id="I0HTE4"/>
<keyword evidence="2" id="KW-1133">Transmembrane helix</keyword>
<dbReference type="PROSITE" id="PS50887">
    <property type="entry name" value="GGDEF"/>
    <property type="match status" value="1"/>
</dbReference>
<dbReference type="InterPro" id="IPR014777">
    <property type="entry name" value="4pyrrole_Mease_sub1"/>
</dbReference>
<dbReference type="RefSeq" id="WP_014429142.1">
    <property type="nucleotide sequence ID" value="NC_017075.1"/>
</dbReference>
<evidence type="ECO:0000313" key="6">
    <source>
        <dbReference type="Proteomes" id="UP000007883"/>
    </source>
</evidence>
<dbReference type="InterPro" id="IPR000878">
    <property type="entry name" value="4pyrrol_Mease"/>
</dbReference>
<dbReference type="InterPro" id="IPR011990">
    <property type="entry name" value="TPR-like_helical_dom_sf"/>
</dbReference>
<dbReference type="eggNOG" id="COG3706">
    <property type="taxonomic scope" value="Bacteria"/>
</dbReference>
<name>I0HTE4_RUBGI</name>
<dbReference type="Pfam" id="PF00990">
    <property type="entry name" value="GGDEF"/>
    <property type="match status" value="1"/>
</dbReference>
<proteinExistence type="predicted"/>
<dbReference type="GO" id="GO:1902201">
    <property type="term" value="P:negative regulation of bacterial-type flagellum-dependent cell motility"/>
    <property type="evidence" value="ECO:0007669"/>
    <property type="project" value="TreeGrafter"/>
</dbReference>
<dbReference type="InterPro" id="IPR000160">
    <property type="entry name" value="GGDEF_dom"/>
</dbReference>
<dbReference type="Gene3D" id="3.40.1010.10">
    <property type="entry name" value="Cobalt-precorrin-4 Transmethylase, Domain 1"/>
    <property type="match status" value="1"/>
</dbReference>
<evidence type="ECO:0000256" key="3">
    <source>
        <dbReference type="SAM" id="SignalP"/>
    </source>
</evidence>
<dbReference type="eggNOG" id="COG2241">
    <property type="taxonomic scope" value="Bacteria"/>
</dbReference>
<dbReference type="eggNOG" id="COG2909">
    <property type="taxonomic scope" value="Bacteria"/>
</dbReference>
<dbReference type="PATRIC" id="fig|983917.3.peg.2870"/>
<dbReference type="InterPro" id="IPR043128">
    <property type="entry name" value="Rev_trsase/Diguanyl_cyclase"/>
</dbReference>
<dbReference type="SUPFAM" id="SSF55073">
    <property type="entry name" value="Nucleotide cyclase"/>
    <property type="match status" value="1"/>
</dbReference>
<dbReference type="Gene3D" id="1.25.40.10">
    <property type="entry name" value="Tetratricopeptide repeat domain"/>
    <property type="match status" value="1"/>
</dbReference>
<dbReference type="SUPFAM" id="SSF48452">
    <property type="entry name" value="TPR-like"/>
    <property type="match status" value="1"/>
</dbReference>
<dbReference type="NCBIfam" id="TIGR00254">
    <property type="entry name" value="GGDEF"/>
    <property type="match status" value="1"/>
</dbReference>
<dbReference type="PANTHER" id="PTHR45138:SF24">
    <property type="entry name" value="DIGUANYLATE CYCLASE DGCC-RELATED"/>
    <property type="match status" value="1"/>
</dbReference>
<keyword evidence="5" id="KW-0489">Methyltransferase</keyword>
<dbReference type="KEGG" id="rge:RGE_29420"/>
<reference evidence="5 6" key="1">
    <citation type="journal article" date="2012" name="J. Bacteriol.">
        <title>Complete genome sequence of phototrophic betaproteobacterium Rubrivivax gelatinosus IL144.</title>
        <authorList>
            <person name="Nagashima S."/>
            <person name="Kamimura A."/>
            <person name="Shimizu T."/>
            <person name="Nakamura-isaki S."/>
            <person name="Aono E."/>
            <person name="Sakamoto K."/>
            <person name="Ichikawa N."/>
            <person name="Nakazawa H."/>
            <person name="Sekine M."/>
            <person name="Yamazaki S."/>
            <person name="Fujita N."/>
            <person name="Shimada K."/>
            <person name="Hanada S."/>
            <person name="Nagashima K.V.P."/>
        </authorList>
    </citation>
    <scope>NUCLEOTIDE SEQUENCE [LARGE SCALE GENOMIC DNA]</scope>
    <source>
        <strain evidence="6">NBRC 100245 / IL144</strain>
    </source>
</reference>
<keyword evidence="5" id="KW-0808">Transferase</keyword>
<feature type="signal peptide" evidence="3">
    <location>
        <begin position="1"/>
        <end position="21"/>
    </location>
</feature>
<evidence type="ECO:0000256" key="2">
    <source>
        <dbReference type="SAM" id="Phobius"/>
    </source>
</evidence>
<keyword evidence="3" id="KW-0732">Signal</keyword>
<dbReference type="Pfam" id="PF00590">
    <property type="entry name" value="TP_methylase"/>
    <property type="match status" value="1"/>
</dbReference>
<feature type="transmembrane region" description="Helical" evidence="2">
    <location>
        <begin position="383"/>
        <end position="403"/>
    </location>
</feature>
<dbReference type="GO" id="GO:0043709">
    <property type="term" value="P:cell adhesion involved in single-species biofilm formation"/>
    <property type="evidence" value="ECO:0007669"/>
    <property type="project" value="TreeGrafter"/>
</dbReference>
<keyword evidence="2" id="KW-0472">Membrane</keyword>
<evidence type="ECO:0000259" key="4">
    <source>
        <dbReference type="PROSITE" id="PS50887"/>
    </source>
</evidence>
<dbReference type="GO" id="GO:0052621">
    <property type="term" value="F:diguanylate cyclase activity"/>
    <property type="evidence" value="ECO:0007669"/>
    <property type="project" value="UniProtKB-EC"/>
</dbReference>
<dbReference type="Proteomes" id="UP000007883">
    <property type="component" value="Chromosome"/>
</dbReference>
<feature type="chain" id="PRO_5003629247" description="diguanylate cyclase" evidence="3">
    <location>
        <begin position="22"/>
        <end position="847"/>
    </location>
</feature>
<accession>I0HTE4</accession>
<dbReference type="EC" id="2.7.7.65" evidence="1"/>